<feature type="transmembrane region" description="Helical" evidence="9">
    <location>
        <begin position="530"/>
        <end position="554"/>
    </location>
</feature>
<name>A0A640L0Q4_LEITA</name>
<keyword evidence="3 9" id="KW-0812">Transmembrane</keyword>
<feature type="transmembrane region" description="Helical" evidence="9">
    <location>
        <begin position="421"/>
        <end position="444"/>
    </location>
</feature>
<evidence type="ECO:0000256" key="7">
    <source>
        <dbReference type="ARBA" id="ARBA00023136"/>
    </source>
</evidence>
<dbReference type="InterPro" id="IPR050352">
    <property type="entry name" value="ABCG_transporters"/>
</dbReference>
<keyword evidence="4" id="KW-0547">Nucleotide-binding</keyword>
<evidence type="ECO:0000313" key="12">
    <source>
        <dbReference type="Proteomes" id="UP000419144"/>
    </source>
</evidence>
<dbReference type="GO" id="GO:0140359">
    <property type="term" value="F:ABC-type transporter activity"/>
    <property type="evidence" value="ECO:0007669"/>
    <property type="project" value="InterPro"/>
</dbReference>
<proteinExistence type="predicted"/>
<evidence type="ECO:0000256" key="9">
    <source>
        <dbReference type="SAM" id="Phobius"/>
    </source>
</evidence>
<dbReference type="InterPro" id="IPR003593">
    <property type="entry name" value="AAA+_ATPase"/>
</dbReference>
<dbReference type="InterPro" id="IPR027417">
    <property type="entry name" value="P-loop_NTPase"/>
</dbReference>
<dbReference type="Pfam" id="PF01061">
    <property type="entry name" value="ABC2_membrane"/>
    <property type="match status" value="1"/>
</dbReference>
<dbReference type="PROSITE" id="PS50893">
    <property type="entry name" value="ABC_TRANSPORTER_2"/>
    <property type="match status" value="1"/>
</dbReference>
<dbReference type="OrthoDB" id="184675at2759"/>
<dbReference type="SUPFAM" id="SSF52540">
    <property type="entry name" value="P-loop containing nucleoside triphosphate hydrolases"/>
    <property type="match status" value="1"/>
</dbReference>
<evidence type="ECO:0000259" key="10">
    <source>
        <dbReference type="PROSITE" id="PS50893"/>
    </source>
</evidence>
<feature type="transmembrane region" description="Helical" evidence="9">
    <location>
        <begin position="649"/>
        <end position="671"/>
    </location>
</feature>
<sequence>MSCPAPPIDRADARLLHHPPHSSSESSTPLPASPHRKVVLTWEDVNYTVRSSEEGGSRTLLRHVSGYVQSGEMLAVLGPSGAGKTTLLDILAQRKMKDKGEITGRILLNGERIEAAAFQLCSGYVQQEDIMHSYVTVEEVVRFSATLRTSPTVSEESLETRVSQVLRQLGIYHVRHNCIGSALLRGISGGERKRCAVAAEMVTLPSLLFLDEPTTGLDTFTALHLLTLLRSLSRSGVAVIFSIHQPRSHIYEVFDRILLLNGFGEEAYFGPAAGAVEFFAEIGLPLEYSSNPADYLIDAVSVLPLEEEAWLSQQEQQFAAVEATMDGHQLSPPSLSADTNKRWERLSSEASTQGRDIAAAFASLRLPDVIQQIDELQRSSQAATVALTATRSPVRAYHRSWMTQVRCIAMRCLRNRRRDPVATYVSVTSAIVFAFLTGTIYYQVGNSQDGIRSRMGVLFFIMMITTFSSLGSLEMFLTDRAIYAREHRNGMYSTSAYYVGKVIQDAPIVVAMNSVFNLVVYFLVGLQGTISKFLIFNSVGALVTLNSYALCLLMSNVSKDYSTANIITSLVLVLYLLPTGGMLVSLSSIPLMWRWIKHVSFARFAFSVMVANEFDGLTFVCDPVSSDVAPCITSGTAYAASQGMYAKDISSHILVVAFSMLVYLVLGFLVLRRWRSTEGK</sequence>
<evidence type="ECO:0000256" key="5">
    <source>
        <dbReference type="ARBA" id="ARBA00022840"/>
    </source>
</evidence>
<evidence type="ECO:0000256" key="3">
    <source>
        <dbReference type="ARBA" id="ARBA00022692"/>
    </source>
</evidence>
<gene>
    <name evidence="11" type="ORF">LtaPh_3629500</name>
</gene>
<dbReference type="VEuPathDB" id="TriTrypDB:LtaPh_3629500"/>
<feature type="transmembrane region" description="Helical" evidence="9">
    <location>
        <begin position="498"/>
        <end position="524"/>
    </location>
</feature>
<evidence type="ECO:0000313" key="11">
    <source>
        <dbReference type="EMBL" id="GET93369.1"/>
    </source>
</evidence>
<keyword evidence="12" id="KW-1185">Reference proteome</keyword>
<dbReference type="FunFam" id="3.40.50.300:FF:000903">
    <property type="entry name" value="ABC transporter G family member 7"/>
    <property type="match status" value="1"/>
</dbReference>
<accession>A0A640L0Q4</accession>
<feature type="region of interest" description="Disordered" evidence="8">
    <location>
        <begin position="1"/>
        <end position="35"/>
    </location>
</feature>
<dbReference type="InterPro" id="IPR003439">
    <property type="entry name" value="ABC_transporter-like_ATP-bd"/>
</dbReference>
<keyword evidence="5" id="KW-0067">ATP-binding</keyword>
<evidence type="ECO:0000256" key="1">
    <source>
        <dbReference type="ARBA" id="ARBA00004141"/>
    </source>
</evidence>
<comment type="subcellular location">
    <subcellularLocation>
        <location evidence="1">Membrane</location>
        <topology evidence="1">Multi-pass membrane protein</topology>
    </subcellularLocation>
</comment>
<comment type="caution">
    <text evidence="11">The sequence shown here is derived from an EMBL/GenBank/DDBJ whole genome shotgun (WGS) entry which is preliminary data.</text>
</comment>
<keyword evidence="7 9" id="KW-0472">Membrane</keyword>
<feature type="domain" description="ABC transporter" evidence="10">
    <location>
        <begin position="40"/>
        <end position="280"/>
    </location>
</feature>
<dbReference type="Pfam" id="PF00005">
    <property type="entry name" value="ABC_tran"/>
    <property type="match status" value="1"/>
</dbReference>
<evidence type="ECO:0000256" key="6">
    <source>
        <dbReference type="ARBA" id="ARBA00022989"/>
    </source>
</evidence>
<dbReference type="EMBL" id="BLBS01000057">
    <property type="protein sequence ID" value="GET93369.1"/>
    <property type="molecule type" value="Genomic_DNA"/>
</dbReference>
<dbReference type="Proteomes" id="UP000419144">
    <property type="component" value="Unassembled WGS sequence"/>
</dbReference>
<dbReference type="AlphaFoldDB" id="A0A640L0Q4"/>
<dbReference type="Gene3D" id="3.40.50.300">
    <property type="entry name" value="P-loop containing nucleotide triphosphate hydrolases"/>
    <property type="match status" value="1"/>
</dbReference>
<dbReference type="PANTHER" id="PTHR48041">
    <property type="entry name" value="ABC TRANSPORTER G FAMILY MEMBER 28"/>
    <property type="match status" value="1"/>
</dbReference>
<evidence type="ECO:0000256" key="8">
    <source>
        <dbReference type="SAM" id="MobiDB-lite"/>
    </source>
</evidence>
<reference evidence="11" key="1">
    <citation type="submission" date="2019-11" db="EMBL/GenBank/DDBJ databases">
        <title>Leishmania tarentolae CDS.</title>
        <authorList>
            <person name="Goto Y."/>
            <person name="Yamagishi J."/>
        </authorList>
    </citation>
    <scope>NUCLEOTIDE SEQUENCE [LARGE SCALE GENOMIC DNA]</scope>
    <source>
        <strain evidence="11">Parrot Tar II</strain>
    </source>
</reference>
<dbReference type="GO" id="GO:0016887">
    <property type="term" value="F:ATP hydrolysis activity"/>
    <property type="evidence" value="ECO:0007669"/>
    <property type="project" value="InterPro"/>
</dbReference>
<keyword evidence="6 9" id="KW-1133">Transmembrane helix</keyword>
<evidence type="ECO:0000256" key="4">
    <source>
        <dbReference type="ARBA" id="ARBA00022741"/>
    </source>
</evidence>
<feature type="compositionally biased region" description="Low complexity" evidence="8">
    <location>
        <begin position="21"/>
        <end position="30"/>
    </location>
</feature>
<feature type="transmembrane region" description="Helical" evidence="9">
    <location>
        <begin position="566"/>
        <end position="593"/>
    </location>
</feature>
<dbReference type="PANTHER" id="PTHR48041:SF139">
    <property type="entry name" value="PROTEIN SCARLET"/>
    <property type="match status" value="1"/>
</dbReference>
<feature type="transmembrane region" description="Helical" evidence="9">
    <location>
        <begin position="456"/>
        <end position="477"/>
    </location>
</feature>
<keyword evidence="2" id="KW-0813">Transport</keyword>
<protein>
    <submittedName>
        <fullName evidence="11">Abc transporter, putative</fullName>
    </submittedName>
</protein>
<organism evidence="11 12">
    <name type="scientific">Leishmania tarentolae</name>
    <name type="common">Sauroleishmania tarentolae</name>
    <dbReference type="NCBI Taxonomy" id="5689"/>
    <lineage>
        <taxon>Eukaryota</taxon>
        <taxon>Discoba</taxon>
        <taxon>Euglenozoa</taxon>
        <taxon>Kinetoplastea</taxon>
        <taxon>Metakinetoplastina</taxon>
        <taxon>Trypanosomatida</taxon>
        <taxon>Trypanosomatidae</taxon>
        <taxon>Leishmaniinae</taxon>
        <taxon>Leishmania</taxon>
        <taxon>lizard Leishmania</taxon>
    </lineage>
</organism>
<dbReference type="GO" id="GO:0016020">
    <property type="term" value="C:membrane"/>
    <property type="evidence" value="ECO:0007669"/>
    <property type="project" value="UniProtKB-SubCell"/>
</dbReference>
<evidence type="ECO:0000256" key="2">
    <source>
        <dbReference type="ARBA" id="ARBA00022448"/>
    </source>
</evidence>
<dbReference type="GO" id="GO:0005524">
    <property type="term" value="F:ATP binding"/>
    <property type="evidence" value="ECO:0007669"/>
    <property type="project" value="UniProtKB-KW"/>
</dbReference>
<dbReference type="SMART" id="SM00382">
    <property type="entry name" value="AAA"/>
    <property type="match status" value="1"/>
</dbReference>
<dbReference type="InterPro" id="IPR013525">
    <property type="entry name" value="ABC2_TM"/>
</dbReference>